<dbReference type="GO" id="GO:0016740">
    <property type="term" value="F:transferase activity"/>
    <property type="evidence" value="ECO:0007669"/>
    <property type="project" value="UniProtKB-KW"/>
</dbReference>
<dbReference type="SUPFAM" id="SSF56235">
    <property type="entry name" value="N-terminal nucleophile aminohydrolases (Ntn hydrolases)"/>
    <property type="match status" value="1"/>
</dbReference>
<dbReference type="Pfam" id="PF13230">
    <property type="entry name" value="GATase_4"/>
    <property type="match status" value="1"/>
</dbReference>
<evidence type="ECO:0000313" key="3">
    <source>
        <dbReference type="EMBL" id="MBB3808212.1"/>
    </source>
</evidence>
<evidence type="ECO:0000256" key="1">
    <source>
        <dbReference type="ARBA" id="ARBA00022962"/>
    </source>
</evidence>
<dbReference type="Proteomes" id="UP000537592">
    <property type="component" value="Unassembled WGS sequence"/>
</dbReference>
<dbReference type="AlphaFoldDB" id="A0A7W5Z1B8"/>
<reference evidence="3 4" key="1">
    <citation type="submission" date="2020-08" db="EMBL/GenBank/DDBJ databases">
        <title>Genomic Encyclopedia of Type Strains, Phase IV (KMG-IV): sequencing the most valuable type-strain genomes for metagenomic binning, comparative biology and taxonomic classification.</title>
        <authorList>
            <person name="Goeker M."/>
        </authorList>
    </citation>
    <scope>NUCLEOTIDE SEQUENCE [LARGE SCALE GENOMIC DNA]</scope>
    <source>
        <strain evidence="3 4">DSM 28760</strain>
    </source>
</reference>
<proteinExistence type="predicted"/>
<gene>
    <name evidence="3" type="ORF">FHS81_000266</name>
</gene>
<accession>A0A7W5Z1B8</accession>
<keyword evidence="3" id="KW-0808">Transferase</keyword>
<dbReference type="PANTHER" id="PTHR43187">
    <property type="entry name" value="GLUTAMINE AMIDOTRANSFERASE DUG3-RELATED"/>
    <property type="match status" value="1"/>
</dbReference>
<name>A0A7W5Z1B8_9HYPH</name>
<keyword evidence="1 3" id="KW-0315">Glutamine amidotransferase</keyword>
<protein>
    <submittedName>
        <fullName evidence="3">Glutamine amidotransferase</fullName>
        <ecNumber evidence="3">3.5.1.118</ecNumber>
    </submittedName>
</protein>
<keyword evidence="3" id="KW-0378">Hydrolase</keyword>
<dbReference type="InterPro" id="IPR026869">
    <property type="entry name" value="EgtC-like"/>
</dbReference>
<dbReference type="CDD" id="cd01908">
    <property type="entry name" value="YafJ"/>
    <property type="match status" value="1"/>
</dbReference>
<dbReference type="GO" id="GO:0016787">
    <property type="term" value="F:hydrolase activity"/>
    <property type="evidence" value="ECO:0007669"/>
    <property type="project" value="UniProtKB-KW"/>
</dbReference>
<dbReference type="RefSeq" id="WP_183750240.1">
    <property type="nucleotide sequence ID" value="NZ_JACICC010000001.1"/>
</dbReference>
<dbReference type="InterPro" id="IPR052373">
    <property type="entry name" value="Gamma-glu_amide_hydrolase"/>
</dbReference>
<feature type="domain" description="Glutamine amidotransferase type-2" evidence="2">
    <location>
        <begin position="2"/>
        <end position="266"/>
    </location>
</feature>
<evidence type="ECO:0000313" key="4">
    <source>
        <dbReference type="Proteomes" id="UP000537592"/>
    </source>
</evidence>
<evidence type="ECO:0000259" key="2">
    <source>
        <dbReference type="PROSITE" id="PS51278"/>
    </source>
</evidence>
<keyword evidence="4" id="KW-1185">Reference proteome</keyword>
<organism evidence="3 4">
    <name type="scientific">Pseudochelatococcus contaminans</name>
    <dbReference type="NCBI Taxonomy" id="1538103"/>
    <lineage>
        <taxon>Bacteria</taxon>
        <taxon>Pseudomonadati</taxon>
        <taxon>Pseudomonadota</taxon>
        <taxon>Alphaproteobacteria</taxon>
        <taxon>Hyphomicrobiales</taxon>
        <taxon>Chelatococcaceae</taxon>
        <taxon>Pseudochelatococcus</taxon>
    </lineage>
</organism>
<dbReference type="InterPro" id="IPR017932">
    <property type="entry name" value="GATase_2_dom"/>
</dbReference>
<dbReference type="Gene3D" id="3.60.20.10">
    <property type="entry name" value="Glutamine Phosphoribosylpyrophosphate, subunit 1, domain 1"/>
    <property type="match status" value="1"/>
</dbReference>
<dbReference type="PROSITE" id="PS51278">
    <property type="entry name" value="GATASE_TYPE_2"/>
    <property type="match status" value="1"/>
</dbReference>
<dbReference type="PANTHER" id="PTHR43187:SF1">
    <property type="entry name" value="GLUTAMINE AMIDOTRANSFERASE DUG3-RELATED"/>
    <property type="match status" value="1"/>
</dbReference>
<comment type="caution">
    <text evidence="3">The sequence shown here is derived from an EMBL/GenBank/DDBJ whole genome shotgun (WGS) entry which is preliminary data.</text>
</comment>
<sequence>MCRLLAYSGDPTFMDTLVCAPKNSLVRQSLHACEGKTATNGDGFGLAWYGDREEPGLFRDLRPAWSDENLKSLCAQVRSPLFLAHVRAATQTATTRANCHPFSCGRYAFMHNGQIGSYHRVRRKLEALLPDELFDQRAGTTDSELLFLLILARMEEGETPMAAVGTVLAQTKEYMVKAQIPEALRFAAILSDGQTIWAFRASCDGLTPRLYLRERPGATIIASEPLDNLRDAWTQVPDNSVITIRQGLAATTEPLVIGEGSWPLAA</sequence>
<dbReference type="EMBL" id="JACICC010000001">
    <property type="protein sequence ID" value="MBB3808212.1"/>
    <property type="molecule type" value="Genomic_DNA"/>
</dbReference>
<dbReference type="InterPro" id="IPR029055">
    <property type="entry name" value="Ntn_hydrolases_N"/>
</dbReference>
<dbReference type="EC" id="3.5.1.118" evidence="3"/>